<evidence type="ECO:0000256" key="1">
    <source>
        <dbReference type="SAM" id="MobiDB-lite"/>
    </source>
</evidence>
<evidence type="ECO:0000313" key="3">
    <source>
        <dbReference type="EMBL" id="EOB01786.1"/>
    </source>
</evidence>
<dbReference type="AlphaFoldDB" id="R0JW61"/>
<dbReference type="EMBL" id="KB743040">
    <property type="protein sequence ID" value="EOB01786.1"/>
    <property type="molecule type" value="Genomic_DNA"/>
</dbReference>
<feature type="compositionally biased region" description="Basic and acidic residues" evidence="1">
    <location>
        <begin position="104"/>
        <end position="113"/>
    </location>
</feature>
<evidence type="ECO:0000256" key="2">
    <source>
        <dbReference type="SAM" id="SignalP"/>
    </source>
</evidence>
<organism evidence="3 4">
    <name type="scientific">Anas platyrhynchos</name>
    <name type="common">Mallard</name>
    <name type="synonym">Anas boschas</name>
    <dbReference type="NCBI Taxonomy" id="8839"/>
    <lineage>
        <taxon>Eukaryota</taxon>
        <taxon>Metazoa</taxon>
        <taxon>Chordata</taxon>
        <taxon>Craniata</taxon>
        <taxon>Vertebrata</taxon>
        <taxon>Euteleostomi</taxon>
        <taxon>Archelosauria</taxon>
        <taxon>Archosauria</taxon>
        <taxon>Dinosauria</taxon>
        <taxon>Saurischia</taxon>
        <taxon>Theropoda</taxon>
        <taxon>Coelurosauria</taxon>
        <taxon>Aves</taxon>
        <taxon>Neognathae</taxon>
        <taxon>Galloanserae</taxon>
        <taxon>Anseriformes</taxon>
        <taxon>Anatidae</taxon>
        <taxon>Anatinae</taxon>
        <taxon>Anas</taxon>
    </lineage>
</organism>
<accession>R0JW61</accession>
<feature type="chain" id="PRO_5004342901" evidence="2">
    <location>
        <begin position="26"/>
        <end position="214"/>
    </location>
</feature>
<evidence type="ECO:0000313" key="4">
    <source>
        <dbReference type="Proteomes" id="UP000296049"/>
    </source>
</evidence>
<name>R0JW61_ANAPL</name>
<feature type="signal peptide" evidence="2">
    <location>
        <begin position="1"/>
        <end position="25"/>
    </location>
</feature>
<gene>
    <name evidence="3" type="ORF">Anapl_01564</name>
</gene>
<feature type="region of interest" description="Disordered" evidence="1">
    <location>
        <begin position="95"/>
        <end position="115"/>
    </location>
</feature>
<feature type="region of interest" description="Disordered" evidence="1">
    <location>
        <begin position="25"/>
        <end position="53"/>
    </location>
</feature>
<dbReference type="Proteomes" id="UP000296049">
    <property type="component" value="Unassembled WGS sequence"/>
</dbReference>
<feature type="region of interest" description="Disordered" evidence="1">
    <location>
        <begin position="127"/>
        <end position="146"/>
    </location>
</feature>
<keyword evidence="4" id="KW-1185">Reference proteome</keyword>
<reference evidence="4" key="1">
    <citation type="journal article" date="2013" name="Nat. Genet.">
        <title>The duck genome and transcriptome provide insight into an avian influenza virus reservoir species.</title>
        <authorList>
            <person name="Huang Y."/>
            <person name="Li Y."/>
            <person name="Burt D.W."/>
            <person name="Chen H."/>
            <person name="Zhang Y."/>
            <person name="Qian W."/>
            <person name="Kim H."/>
            <person name="Gan S."/>
            <person name="Zhao Y."/>
            <person name="Li J."/>
            <person name="Yi K."/>
            <person name="Feng H."/>
            <person name="Zhu P."/>
            <person name="Li B."/>
            <person name="Liu Q."/>
            <person name="Fairley S."/>
            <person name="Magor K.E."/>
            <person name="Du Z."/>
            <person name="Hu X."/>
            <person name="Goodman L."/>
            <person name="Tafer H."/>
            <person name="Vignal A."/>
            <person name="Lee T."/>
            <person name="Kim K.W."/>
            <person name="Sheng Z."/>
            <person name="An Y."/>
            <person name="Searle S."/>
            <person name="Herrero J."/>
            <person name="Groenen M.A."/>
            <person name="Crooijmans R.P."/>
            <person name="Faraut T."/>
            <person name="Cai Q."/>
            <person name="Webster R.G."/>
            <person name="Aldridge J.R."/>
            <person name="Warren W.C."/>
            <person name="Bartschat S."/>
            <person name="Kehr S."/>
            <person name="Marz M."/>
            <person name="Stadler P.F."/>
            <person name="Smith J."/>
            <person name="Kraus R.H."/>
            <person name="Zhao Y."/>
            <person name="Ren L."/>
            <person name="Fei J."/>
            <person name="Morisson M."/>
            <person name="Kaiser P."/>
            <person name="Griffin D.K."/>
            <person name="Rao M."/>
            <person name="Pitel F."/>
            <person name="Wang J."/>
            <person name="Li N."/>
        </authorList>
    </citation>
    <scope>NUCLEOTIDE SEQUENCE [LARGE SCALE GENOMIC DNA]</scope>
</reference>
<protein>
    <submittedName>
        <fullName evidence="3">Uncharacterized protein</fullName>
    </submittedName>
</protein>
<sequence>MTHRETPLPFLALLPLLLPRRCTSPQRFPRKGWQQRQQPEAPSASLHPRHPQVVPGPPQCLLWSRSSLLNTKAKYSVKTLKARGRLERQKWHGAGEALVRRHGNRDSHGEPEHPLLSVGFQSSSLASRGKQQNLLPGPCAADAPSKASNGCLGATTRAWTHPADSSSVLVGWEGNAQVPEAITDLETLLRAARNRCEHRSPSAQPHVKSRLTEL</sequence>
<keyword evidence="2" id="KW-0732">Signal</keyword>
<proteinExistence type="predicted"/>